<dbReference type="Proteomes" id="UP000027265">
    <property type="component" value="Unassembled WGS sequence"/>
</dbReference>
<proteinExistence type="inferred from homology"/>
<feature type="compositionally biased region" description="Acidic residues" evidence="11">
    <location>
        <begin position="101"/>
        <end position="112"/>
    </location>
</feature>
<evidence type="ECO:0000256" key="2">
    <source>
        <dbReference type="ARBA" id="ARBA00010205"/>
    </source>
</evidence>
<evidence type="ECO:0008006" key="14">
    <source>
        <dbReference type="Google" id="ProtNLM"/>
    </source>
</evidence>
<dbReference type="PROSITE" id="PS50330">
    <property type="entry name" value="UIM"/>
    <property type="match status" value="1"/>
</dbReference>
<dbReference type="InterPro" id="IPR010347">
    <property type="entry name" value="Tdp1"/>
</dbReference>
<evidence type="ECO:0000256" key="11">
    <source>
        <dbReference type="SAM" id="MobiDB-lite"/>
    </source>
</evidence>
<evidence type="ECO:0000256" key="5">
    <source>
        <dbReference type="ARBA" id="ARBA00022801"/>
    </source>
</evidence>
<keyword evidence="7" id="KW-0234">DNA repair</keyword>
<evidence type="ECO:0000256" key="4">
    <source>
        <dbReference type="ARBA" id="ARBA00022763"/>
    </source>
</evidence>
<feature type="region of interest" description="Disordered" evidence="11">
    <location>
        <begin position="513"/>
        <end position="542"/>
    </location>
</feature>
<dbReference type="GO" id="GO:0017005">
    <property type="term" value="F:3'-tyrosyl-DNA phosphodiesterase activity"/>
    <property type="evidence" value="ECO:0007669"/>
    <property type="project" value="TreeGrafter"/>
</dbReference>
<dbReference type="GO" id="GO:0004527">
    <property type="term" value="F:exonuclease activity"/>
    <property type="evidence" value="ECO:0007669"/>
    <property type="project" value="UniProtKB-KW"/>
</dbReference>
<evidence type="ECO:0000313" key="12">
    <source>
        <dbReference type="EMBL" id="KDQ55780.1"/>
    </source>
</evidence>
<evidence type="ECO:0000256" key="1">
    <source>
        <dbReference type="ARBA" id="ARBA00004123"/>
    </source>
</evidence>
<dbReference type="HOGENOM" id="CLU_007773_3_0_1"/>
<dbReference type="SMART" id="SM00726">
    <property type="entry name" value="UIM"/>
    <property type="match status" value="2"/>
</dbReference>
<keyword evidence="3" id="KW-0540">Nuclease</keyword>
<sequence length="632" mass="71388">MTEDEQLERALALSMQDSQPKFQLPVAPQEDDDEAQFMADLQRAIEASKAEVSKIQQPERPIPIQSDPPSRSQTHTPFLSDRAQLERERLERQKRLRGEMIDEEKDEIEVEELPPAKRHHPSSSNRPARANGGASSSSTISRSITGTSTPATTGEQLFWDGELRQTANKHADLKQDIPPTFRLTEVIGNKSEIAFALLSSYTTLWGWIYEFFDPSTPVLIVSQPDETGQESVKNILPNWVRTTPFLRSGRGCMHMKFMLLFHKTGRLRVVVSTANFVDFDWRDIENTVWVQDIPLRASPIPHDPKATDFPATFERVLKALNVRSALDIMIRTDHPNIPFKSISDLRRLWDFSKVKVKLVASIAGKHEGWPNVIHTGHTALMKAVRDLGVRAGKEREVIVECQGSSIGTYSTQWMNEFHCSARGESAEEWLDQAKTKRSKLPWPPVKIVFPSLQTVRNSALGEPGGGTMFCRKSQWEAAKFPRELFYDSNSKQGRILMHTKMIIATFRDRGVIGKSNKSSSSAQKGKRRATPSDSDTEYSDDDIVEIDPPQSQHYVGWAYVGSHNFTPSAWGTLSGSSFSPTLNVTNYELGIVFPLKDEKDVDRVAAWKRPPRKYDTRKDIAWMQEESAALRG</sequence>
<dbReference type="GO" id="GO:0003690">
    <property type="term" value="F:double-stranded DNA binding"/>
    <property type="evidence" value="ECO:0007669"/>
    <property type="project" value="TreeGrafter"/>
</dbReference>
<evidence type="ECO:0000256" key="9">
    <source>
        <dbReference type="PIRSR" id="PIRSR610347-1"/>
    </source>
</evidence>
<evidence type="ECO:0000256" key="8">
    <source>
        <dbReference type="ARBA" id="ARBA00023242"/>
    </source>
</evidence>
<dbReference type="InterPro" id="IPR003903">
    <property type="entry name" value="UIM_dom"/>
</dbReference>
<feature type="binding site" evidence="10">
    <location>
        <position position="500"/>
    </location>
    <ligand>
        <name>substrate</name>
    </ligand>
</feature>
<dbReference type="EMBL" id="KL197724">
    <property type="protein sequence ID" value="KDQ55780.1"/>
    <property type="molecule type" value="Genomic_DNA"/>
</dbReference>
<dbReference type="AlphaFoldDB" id="A0A067PPP5"/>
<reference evidence="13" key="1">
    <citation type="journal article" date="2014" name="Proc. Natl. Acad. Sci. U.S.A.">
        <title>Extensive sampling of basidiomycete genomes demonstrates inadequacy of the white-rot/brown-rot paradigm for wood decay fungi.</title>
        <authorList>
            <person name="Riley R."/>
            <person name="Salamov A.A."/>
            <person name="Brown D.W."/>
            <person name="Nagy L.G."/>
            <person name="Floudas D."/>
            <person name="Held B.W."/>
            <person name="Levasseur A."/>
            <person name="Lombard V."/>
            <person name="Morin E."/>
            <person name="Otillar R."/>
            <person name="Lindquist E.A."/>
            <person name="Sun H."/>
            <person name="LaButti K.M."/>
            <person name="Schmutz J."/>
            <person name="Jabbour D."/>
            <person name="Luo H."/>
            <person name="Baker S.E."/>
            <person name="Pisabarro A.G."/>
            <person name="Walton J.D."/>
            <person name="Blanchette R.A."/>
            <person name="Henrissat B."/>
            <person name="Martin F."/>
            <person name="Cullen D."/>
            <person name="Hibbett D.S."/>
            <person name="Grigoriev I.V."/>
        </authorList>
    </citation>
    <scope>NUCLEOTIDE SEQUENCE [LARGE SCALE GENOMIC DNA]</scope>
    <source>
        <strain evidence="13">MUCL 33604</strain>
    </source>
</reference>
<comment type="subcellular location">
    <subcellularLocation>
        <location evidence="1">Nucleus</location>
    </subcellularLocation>
</comment>
<keyword evidence="13" id="KW-1185">Reference proteome</keyword>
<dbReference type="Gene3D" id="3.30.870.10">
    <property type="entry name" value="Endonuclease Chain A"/>
    <property type="match status" value="2"/>
</dbReference>
<comment type="similarity">
    <text evidence="2">Belongs to the tyrosyl-DNA phosphodiesterase family.</text>
</comment>
<keyword evidence="8" id="KW-0539">Nucleus</keyword>
<keyword evidence="6" id="KW-0269">Exonuclease</keyword>
<dbReference type="PANTHER" id="PTHR12415:SF0">
    <property type="entry name" value="TYROSYL-DNA PHOSPHODIESTERASE 1"/>
    <property type="match status" value="1"/>
</dbReference>
<protein>
    <recommendedName>
        <fullName evidence="14">PLD phosphodiesterase domain-containing protein</fullName>
    </recommendedName>
</protein>
<gene>
    <name evidence="12" type="ORF">JAAARDRAFT_159157</name>
</gene>
<name>A0A067PPP5_9AGAM</name>
<dbReference type="CDD" id="cd09123">
    <property type="entry name" value="PLDc_Tdp1_2"/>
    <property type="match status" value="1"/>
</dbReference>
<evidence type="ECO:0000256" key="10">
    <source>
        <dbReference type="PIRSR" id="PIRSR610347-2"/>
    </source>
</evidence>
<dbReference type="Pfam" id="PF02809">
    <property type="entry name" value="UIM"/>
    <property type="match status" value="2"/>
</dbReference>
<feature type="active site" description="Nucleophile" evidence="9">
    <location>
        <position position="254"/>
    </location>
</feature>
<dbReference type="GO" id="GO:0006281">
    <property type="term" value="P:DNA repair"/>
    <property type="evidence" value="ECO:0007669"/>
    <property type="project" value="UniProtKB-KW"/>
</dbReference>
<dbReference type="FunCoup" id="A0A067PPP5">
    <property type="interactions" value="523"/>
</dbReference>
<evidence type="ECO:0000256" key="7">
    <source>
        <dbReference type="ARBA" id="ARBA00023204"/>
    </source>
</evidence>
<dbReference type="PANTHER" id="PTHR12415">
    <property type="entry name" value="TYROSYL-DNA PHOSPHODIESTERASE 1"/>
    <property type="match status" value="1"/>
</dbReference>
<feature type="compositionally biased region" description="Basic and acidic residues" evidence="11">
    <location>
        <begin position="83"/>
        <end position="100"/>
    </location>
</feature>
<dbReference type="SUPFAM" id="SSF56024">
    <property type="entry name" value="Phospholipase D/nuclease"/>
    <property type="match status" value="2"/>
</dbReference>
<dbReference type="GO" id="GO:0003697">
    <property type="term" value="F:single-stranded DNA binding"/>
    <property type="evidence" value="ECO:0007669"/>
    <property type="project" value="TreeGrafter"/>
</dbReference>
<dbReference type="GO" id="GO:0005634">
    <property type="term" value="C:nucleus"/>
    <property type="evidence" value="ECO:0007669"/>
    <property type="project" value="UniProtKB-SubCell"/>
</dbReference>
<feature type="active site" description="Proton donor/acceptor" evidence="9">
    <location>
        <position position="498"/>
    </location>
</feature>
<feature type="region of interest" description="Disordered" evidence="11">
    <location>
        <begin position="48"/>
        <end position="156"/>
    </location>
</feature>
<keyword evidence="4" id="KW-0227">DNA damage</keyword>
<dbReference type="InParanoid" id="A0A067PPP5"/>
<feature type="compositionally biased region" description="Polar residues" evidence="11">
    <location>
        <begin position="67"/>
        <end position="77"/>
    </location>
</feature>
<dbReference type="CDD" id="cd09122">
    <property type="entry name" value="PLDc_Tdp1_1"/>
    <property type="match status" value="1"/>
</dbReference>
<evidence type="ECO:0000313" key="13">
    <source>
        <dbReference type="Proteomes" id="UP000027265"/>
    </source>
</evidence>
<accession>A0A067PPP5</accession>
<dbReference type="Pfam" id="PF06087">
    <property type="entry name" value="Tyr-DNA_phospho"/>
    <property type="match status" value="1"/>
</dbReference>
<organism evidence="12 13">
    <name type="scientific">Jaapia argillacea MUCL 33604</name>
    <dbReference type="NCBI Taxonomy" id="933084"/>
    <lineage>
        <taxon>Eukaryota</taxon>
        <taxon>Fungi</taxon>
        <taxon>Dikarya</taxon>
        <taxon>Basidiomycota</taxon>
        <taxon>Agaricomycotina</taxon>
        <taxon>Agaricomycetes</taxon>
        <taxon>Agaricomycetidae</taxon>
        <taxon>Jaapiales</taxon>
        <taxon>Jaapiaceae</taxon>
        <taxon>Jaapia</taxon>
    </lineage>
</organism>
<feature type="region of interest" description="Disordered" evidence="11">
    <location>
        <begin position="1"/>
        <end position="31"/>
    </location>
</feature>
<dbReference type="STRING" id="933084.A0A067PPP5"/>
<dbReference type="OrthoDB" id="47785at2759"/>
<evidence type="ECO:0000256" key="6">
    <source>
        <dbReference type="ARBA" id="ARBA00022839"/>
    </source>
</evidence>
<evidence type="ECO:0000256" key="3">
    <source>
        <dbReference type="ARBA" id="ARBA00022722"/>
    </source>
</evidence>
<keyword evidence="5" id="KW-0378">Hydrolase</keyword>
<feature type="binding site" evidence="10">
    <location>
        <position position="256"/>
    </location>
    <ligand>
        <name>substrate</name>
    </ligand>
</feature>
<feature type="compositionally biased region" description="Low complexity" evidence="11">
    <location>
        <begin position="135"/>
        <end position="149"/>
    </location>
</feature>